<comment type="catalytic activity">
    <reaction evidence="5">
        <text>a 2'-deoxyadenosine in DNA + S-adenosyl-L-methionine = an N(6)-methyl-2'-deoxyadenosine in DNA + S-adenosyl-L-homocysteine + H(+)</text>
        <dbReference type="Rhea" id="RHEA:15197"/>
        <dbReference type="Rhea" id="RHEA-COMP:12418"/>
        <dbReference type="Rhea" id="RHEA-COMP:12419"/>
        <dbReference type="ChEBI" id="CHEBI:15378"/>
        <dbReference type="ChEBI" id="CHEBI:57856"/>
        <dbReference type="ChEBI" id="CHEBI:59789"/>
        <dbReference type="ChEBI" id="CHEBI:90615"/>
        <dbReference type="ChEBI" id="CHEBI:90616"/>
        <dbReference type="EC" id="2.1.1.72"/>
    </reaction>
</comment>
<dbReference type="InterPro" id="IPR011639">
    <property type="entry name" value="MethylTrfase_TaqI-like_dom"/>
</dbReference>
<dbReference type="EMBL" id="CP034841">
    <property type="protein sequence ID" value="QBF34576.1"/>
    <property type="molecule type" value="Genomic_DNA"/>
</dbReference>
<dbReference type="PRINTS" id="PR00507">
    <property type="entry name" value="N12N6MTFRASE"/>
</dbReference>
<dbReference type="Gene3D" id="3.40.50.150">
    <property type="entry name" value="Vaccinia Virus protein VP39"/>
    <property type="match status" value="1"/>
</dbReference>
<dbReference type="PANTHER" id="PTHR33841:SF1">
    <property type="entry name" value="DNA METHYLTRANSFERASE A"/>
    <property type="match status" value="1"/>
</dbReference>
<keyword evidence="4" id="KW-0949">S-adenosyl-L-methionine</keyword>
<dbReference type="AlphaFoldDB" id="A0A4P6MPC5"/>
<proteinExistence type="predicted"/>
<dbReference type="OrthoDB" id="9805309at2"/>
<dbReference type="GO" id="GO:0006304">
    <property type="term" value="P:DNA modification"/>
    <property type="evidence" value="ECO:0007669"/>
    <property type="project" value="InterPro"/>
</dbReference>
<dbReference type="InterPro" id="IPR050953">
    <property type="entry name" value="N4_N6_ade-DNA_methylase"/>
</dbReference>
<evidence type="ECO:0000313" key="8">
    <source>
        <dbReference type="Proteomes" id="UP000289326"/>
    </source>
</evidence>
<dbReference type="SUPFAM" id="SSF53335">
    <property type="entry name" value="S-adenosyl-L-methionine-dependent methyltransferases"/>
    <property type="match status" value="1"/>
</dbReference>
<protein>
    <recommendedName>
        <fullName evidence="1">site-specific DNA-methyltransferase (adenine-specific)</fullName>
        <ecNumber evidence="1">2.1.1.72</ecNumber>
    </recommendedName>
</protein>
<keyword evidence="2" id="KW-0489">Methyltransferase</keyword>
<dbReference type="InterPro" id="IPR029063">
    <property type="entry name" value="SAM-dependent_MTases_sf"/>
</dbReference>
<dbReference type="CDD" id="cd02440">
    <property type="entry name" value="AdoMet_MTases"/>
    <property type="match status" value="1"/>
</dbReference>
<dbReference type="KEGG" id="mphi:EG856_01390"/>
<evidence type="ECO:0000256" key="1">
    <source>
        <dbReference type="ARBA" id="ARBA00011900"/>
    </source>
</evidence>
<evidence type="ECO:0000256" key="4">
    <source>
        <dbReference type="ARBA" id="ARBA00022691"/>
    </source>
</evidence>
<dbReference type="Proteomes" id="UP000289326">
    <property type="component" value="Chromosome"/>
</dbReference>
<dbReference type="PANTHER" id="PTHR33841">
    <property type="entry name" value="DNA METHYLTRANSFERASE YEEA-RELATED"/>
    <property type="match status" value="1"/>
</dbReference>
<organism evidence="7 8">
    <name type="scientific">Mycoplasmopsis phocirhinis</name>
    <dbReference type="NCBI Taxonomy" id="142650"/>
    <lineage>
        <taxon>Bacteria</taxon>
        <taxon>Bacillati</taxon>
        <taxon>Mycoplasmatota</taxon>
        <taxon>Mycoplasmoidales</taxon>
        <taxon>Metamycoplasmataceae</taxon>
        <taxon>Mycoplasmopsis</taxon>
    </lineage>
</organism>
<accession>A0A4P6MPC5</accession>
<sequence>MKDLLINKTISRQTDSLTLLFDLFNNLNHTTQVSNRDDIPTPMECVKRMLDYIPEDFWKNKNIKVLDPCCGYGNFGAYCQTKTYLNNIYFNELDRARFQKCQKLLNPKHISNDDAFKIFNSGAKFDLIMANPPYSGGGNKNQSLSNKFIEASIDSLNNEGYICFITPNNWMSFNNNNTTLKKLLAEGEFVVIDNDCKKYFPTVGSSFTILIWKKTKIPQFTLVKNNFLIKDEQIVKIPKNLPFIPLYLSQEIISIIQKSFSEQRNLFKYRCDLHNYTKKNNLSDNKDNIFKYETIHTVRKTRYANIKQDIYEKWIIIFPLSTYFIPFIEHHKNTTQSVGYMAFDTQKQAQDFLPHLKEDYIKVLIHITRYGNFNCVKVLKHIIFDQPKFNDKELQVLKLLRSKIKY</sequence>
<dbReference type="Pfam" id="PF07669">
    <property type="entry name" value="Eco57I"/>
    <property type="match status" value="1"/>
</dbReference>
<dbReference type="GO" id="GO:0009007">
    <property type="term" value="F:site-specific DNA-methyltransferase (adenine-specific) activity"/>
    <property type="evidence" value="ECO:0007669"/>
    <property type="project" value="UniProtKB-EC"/>
</dbReference>
<reference evidence="7 8" key="1">
    <citation type="submission" date="2019-01" db="EMBL/GenBank/DDBJ databases">
        <title>Complete sequence and annotation of the Mycoplasma phocirhinis strain 852T genome.</title>
        <authorList>
            <person name="Frasca S.Jr."/>
            <person name="Kutish G.F."/>
            <person name="Castellanos Gell J."/>
            <person name="Michaels D.L."/>
            <person name="Brown D.R."/>
        </authorList>
    </citation>
    <scope>NUCLEOTIDE SEQUENCE [LARGE SCALE GENOMIC DNA]</scope>
    <source>
        <strain evidence="7 8">852</strain>
    </source>
</reference>
<feature type="domain" description="Type II methyltransferase M.TaqI-like" evidence="6">
    <location>
        <begin position="87"/>
        <end position="184"/>
    </location>
</feature>
<evidence type="ECO:0000256" key="5">
    <source>
        <dbReference type="ARBA" id="ARBA00047942"/>
    </source>
</evidence>
<dbReference type="GO" id="GO:0032259">
    <property type="term" value="P:methylation"/>
    <property type="evidence" value="ECO:0007669"/>
    <property type="project" value="UniProtKB-KW"/>
</dbReference>
<dbReference type="EC" id="2.1.1.72" evidence="1"/>
<name>A0A4P6MPC5_9BACT</name>
<evidence type="ECO:0000313" key="7">
    <source>
        <dbReference type="EMBL" id="QBF34576.1"/>
    </source>
</evidence>
<evidence type="ECO:0000256" key="3">
    <source>
        <dbReference type="ARBA" id="ARBA00022679"/>
    </source>
</evidence>
<evidence type="ECO:0000259" key="6">
    <source>
        <dbReference type="Pfam" id="PF07669"/>
    </source>
</evidence>
<dbReference type="REBASE" id="302047">
    <property type="entry name" value="M.Mph852ORF1390P"/>
</dbReference>
<gene>
    <name evidence="7" type="ORF">EG856_01390</name>
</gene>
<dbReference type="RefSeq" id="WP_130429353.1">
    <property type="nucleotide sequence ID" value="NZ_CP034841.1"/>
</dbReference>
<keyword evidence="8" id="KW-1185">Reference proteome</keyword>
<keyword evidence="3" id="KW-0808">Transferase</keyword>
<evidence type="ECO:0000256" key="2">
    <source>
        <dbReference type="ARBA" id="ARBA00022603"/>
    </source>
</evidence>